<protein>
    <recommendedName>
        <fullName evidence="2">Nephrocystin 3-like N-terminal domain-containing protein</fullName>
    </recommendedName>
</protein>
<dbReference type="Gene3D" id="1.25.40.20">
    <property type="entry name" value="Ankyrin repeat-containing domain"/>
    <property type="match status" value="1"/>
</dbReference>
<comment type="caution">
    <text evidence="3">The sequence shown here is derived from an EMBL/GenBank/DDBJ whole genome shotgun (WGS) entry which is preliminary data.</text>
</comment>
<evidence type="ECO:0000313" key="4">
    <source>
        <dbReference type="Proteomes" id="UP000246702"/>
    </source>
</evidence>
<dbReference type="InterPro" id="IPR056884">
    <property type="entry name" value="NPHP3-like_N"/>
</dbReference>
<evidence type="ECO:0000259" key="2">
    <source>
        <dbReference type="Pfam" id="PF24883"/>
    </source>
</evidence>
<evidence type="ECO:0000256" key="1">
    <source>
        <dbReference type="ARBA" id="ARBA00022737"/>
    </source>
</evidence>
<dbReference type="OrthoDB" id="1577640at2759"/>
<dbReference type="AlphaFoldDB" id="A0A317VH09"/>
<dbReference type="SUPFAM" id="SSF48403">
    <property type="entry name" value="Ankyrin repeat"/>
    <property type="match status" value="1"/>
</dbReference>
<dbReference type="InterPro" id="IPR055530">
    <property type="entry name" value="DUF7104"/>
</dbReference>
<dbReference type="Proteomes" id="UP000246702">
    <property type="component" value="Unassembled WGS sequence"/>
</dbReference>
<dbReference type="STRING" id="1450535.A0A317VH09"/>
<organism evidence="3 4">
    <name type="scientific">Aspergillus sclerotioniger CBS 115572</name>
    <dbReference type="NCBI Taxonomy" id="1450535"/>
    <lineage>
        <taxon>Eukaryota</taxon>
        <taxon>Fungi</taxon>
        <taxon>Dikarya</taxon>
        <taxon>Ascomycota</taxon>
        <taxon>Pezizomycotina</taxon>
        <taxon>Eurotiomycetes</taxon>
        <taxon>Eurotiomycetidae</taxon>
        <taxon>Eurotiales</taxon>
        <taxon>Aspergillaceae</taxon>
        <taxon>Aspergillus</taxon>
        <taxon>Aspergillus subgen. Circumdati</taxon>
    </lineage>
</organism>
<keyword evidence="1" id="KW-0677">Repeat</keyword>
<evidence type="ECO:0000313" key="3">
    <source>
        <dbReference type="EMBL" id="PWY72447.1"/>
    </source>
</evidence>
<reference evidence="3 4" key="1">
    <citation type="submission" date="2016-12" db="EMBL/GenBank/DDBJ databases">
        <title>The genomes of Aspergillus section Nigri reveals drivers in fungal speciation.</title>
        <authorList>
            <consortium name="DOE Joint Genome Institute"/>
            <person name="Vesth T.C."/>
            <person name="Nybo J."/>
            <person name="Theobald S."/>
            <person name="Brandl J."/>
            <person name="Frisvad J.C."/>
            <person name="Nielsen K.F."/>
            <person name="Lyhne E.K."/>
            <person name="Kogle M.E."/>
            <person name="Kuo A."/>
            <person name="Riley R."/>
            <person name="Clum A."/>
            <person name="Nolan M."/>
            <person name="Lipzen A."/>
            <person name="Salamov A."/>
            <person name="Henrissat B."/>
            <person name="Wiebenga A."/>
            <person name="De Vries R.P."/>
            <person name="Grigoriev I.V."/>
            <person name="Mortensen U.H."/>
            <person name="Andersen M.R."/>
            <person name="Baker S.E."/>
        </authorList>
    </citation>
    <scope>NUCLEOTIDE SEQUENCE [LARGE SCALE GENOMIC DNA]</scope>
    <source>
        <strain evidence="3 4">CBS 115572</strain>
    </source>
</reference>
<dbReference type="RefSeq" id="XP_025463221.1">
    <property type="nucleotide sequence ID" value="XM_025615956.1"/>
</dbReference>
<sequence length="1266" mass="140128">MLARLCAKLCCSQTDTNADEAQPAILHANSSAAEWEGPEPTSKISCDVDFVSSDRGVEEPKDLWQVAFDSLDPERKRWLSKEDKSPVEVIERVIGETKNKYEEYRKKSLVIRRPDGSDINKVVESIVSFDPSGHASSAWAIVSLGLTMVQRNIYRRDAIFESSEYLADKLAYFTIIDSESRYKGCASDEHLEDALTGVYSAILEYAAEVSKTHKESAGARIGSTLIPLTEQPLQKLRTVVDAKATTAKEWASMTDRSHLKKQVEDILTAVDKNTENLQEVHLRLLSKLPYASGMLKSTLLTGAGAEGDRILELLSKSDYSTPQNNSQYHRTKGTGDWIAAREDYQQWKARPGSIFWLHGVAGCGKSVMCSTMMEADVAAFVKLGTLSLGRPLTLEEVAAAVRLKVPEHIINIFKEFLVASTAKPDPWYHLSILWGQTLIAQFTLETLLTQKQRLSEEDVGRNPILEYAACNWHDHFKGVATINPDTPIQTMVDDLFCDPTAYRNWQYILTEFDELEAQPTPVGAASELGLVHTVNMLLEQGADPLEMFTRGRKKSSNAVFDASQAGHLDVLDLLLKRCSLSLHLAKSTLERIESRSSEAKTLHDIMETLSDSGVLFVEPRGQDIRIDERIVIAAASNRHYGLELMTILLDQFGGEGVAAVPINEQVLAITLKNEEHGSDILELLLKTRGADVQIYPRIRELLASTHSIASRAVEILLEARLGEISLDENFIAGFAKHATVNDCGADVMRRLLSRQEHRAQVSERVLCTAAKQGIYLSSVEILGVLLGDCGADFPLGENVMLAALSGGNYATQIIEMFLCRQQAGFTVSPAVLAQAASHSHGAKILELLMNNGGLRVPITEEILVCAASKDGKISYLLDLEEKSQIQVLPITDQVLVRAVGCLNAAILQRLFRRRPQTRVTGDMFVAGCNKLSKLSLLLQQPHDQLPIMQMMQGLLRYPGEAREEVIKFLLDENFFDVDERFVEIFAEDSYVLEILLQSKPNLLITERAVIKAAQNKTALSILLDKRIDDLPISSEVMVSVARSYDPVTSNLRRILKHFGSRVPITEAVLVAAAFKFEVLQLLLQAQVPNLDARLSEEVVFLATYSNLSALPWLLQEHGSAVPLTENVLVAAAANSVFGLDCDFCDISYSHKFNNASISRKLATENILRYTRAVDVSEEVFEQASTASGDGKECALYDLLSICIEEELPVRVTEQLKALVLRKADAHDIEDLCESFSRRGKFKDAGALLKMLISLIPKAEEALSVDS</sequence>
<feature type="domain" description="Nephrocystin 3-like N-terminal" evidence="2">
    <location>
        <begin position="333"/>
        <end position="374"/>
    </location>
</feature>
<dbReference type="InterPro" id="IPR036770">
    <property type="entry name" value="Ankyrin_rpt-contain_sf"/>
</dbReference>
<dbReference type="Pfam" id="PF24883">
    <property type="entry name" value="NPHP3_N"/>
    <property type="match status" value="1"/>
</dbReference>
<dbReference type="Pfam" id="PF23397">
    <property type="entry name" value="DUF7104"/>
    <property type="match status" value="3"/>
</dbReference>
<gene>
    <name evidence="3" type="ORF">BO94DRAFT_589600</name>
</gene>
<dbReference type="EMBL" id="MSFK01000033">
    <property type="protein sequence ID" value="PWY72447.1"/>
    <property type="molecule type" value="Genomic_DNA"/>
</dbReference>
<name>A0A317VH09_9EURO</name>
<keyword evidence="4" id="KW-1185">Reference proteome</keyword>
<dbReference type="PANTHER" id="PTHR10039:SF16">
    <property type="entry name" value="GPI INOSITOL-DEACYLASE"/>
    <property type="match status" value="1"/>
</dbReference>
<accession>A0A317VH09</accession>
<dbReference type="GeneID" id="37118099"/>
<proteinExistence type="predicted"/>
<dbReference type="PANTHER" id="PTHR10039">
    <property type="entry name" value="AMELOGENIN"/>
    <property type="match status" value="1"/>
</dbReference>